<name>A0ABM8PRF2_9HYPH</name>
<sequence length="188" mass="19813">MARIWGSLNLLVFIEISSIIRPEKILLLKPVICWGDYPSAGRSVALDNGIGGAIAAVASAASSKLKELAKDVTAVDDKSKKKGRGGGKSEAEQYSDIVDSANRRITSLKAEEAALGMTEQAALALKYEAELLNQAQQSGINLTAAQRAELSSVARQMRGKGSPAIIATALIRGAGNSGPRLRPTERRA</sequence>
<proteinExistence type="predicted"/>
<reference evidence="1 2" key="1">
    <citation type="submission" date="2020-11" db="EMBL/GenBank/DDBJ databases">
        <authorList>
            <person name="Lassalle F."/>
        </authorList>
    </citation>
    <scope>NUCLEOTIDE SEQUENCE [LARGE SCALE GENOMIC DNA]</scope>
    <source>
        <strain evidence="1 2">AB21</strain>
    </source>
</reference>
<organism evidence="1 2">
    <name type="scientific">Pseudorhizobium halotolerans</name>
    <dbReference type="NCBI Taxonomy" id="1233081"/>
    <lineage>
        <taxon>Bacteria</taxon>
        <taxon>Pseudomonadati</taxon>
        <taxon>Pseudomonadota</taxon>
        <taxon>Alphaproteobacteria</taxon>
        <taxon>Hyphomicrobiales</taxon>
        <taxon>Rhizobiaceae</taxon>
        <taxon>Rhizobium/Agrobacterium group</taxon>
        <taxon>Pseudorhizobium</taxon>
    </lineage>
</organism>
<keyword evidence="2" id="KW-1185">Reference proteome</keyword>
<accession>A0ABM8PRF2</accession>
<gene>
    <name evidence="1" type="ORF">RHAB21_03441</name>
</gene>
<dbReference type="Proteomes" id="UP000601041">
    <property type="component" value="Unassembled WGS sequence"/>
</dbReference>
<dbReference type="EMBL" id="CABFWE030000007">
    <property type="protein sequence ID" value="CAD7044422.1"/>
    <property type="molecule type" value="Genomic_DNA"/>
</dbReference>
<evidence type="ECO:0000313" key="2">
    <source>
        <dbReference type="Proteomes" id="UP000601041"/>
    </source>
</evidence>
<protein>
    <submittedName>
        <fullName evidence="1">Phage tail tape-measure protein</fullName>
    </submittedName>
</protein>
<comment type="caution">
    <text evidence="1">The sequence shown here is derived from an EMBL/GenBank/DDBJ whole genome shotgun (WGS) entry which is preliminary data.</text>
</comment>
<evidence type="ECO:0000313" key="1">
    <source>
        <dbReference type="EMBL" id="CAD7044422.1"/>
    </source>
</evidence>